<feature type="region of interest" description="Disordered" evidence="1">
    <location>
        <begin position="1"/>
        <end position="144"/>
    </location>
</feature>
<evidence type="ECO:0000256" key="1">
    <source>
        <dbReference type="SAM" id="MobiDB-lite"/>
    </source>
</evidence>
<proteinExistence type="evidence at transcript level"/>
<evidence type="ECO:0000313" key="2">
    <source>
        <dbReference type="EMBL" id="BAE21418.1"/>
    </source>
</evidence>
<reference evidence="2" key="5">
    <citation type="journal article" date="2002" name="Nature">
        <title>Analysis of the mouse transcriptome based on functional annotation of 60,770 full-length cDNAs.</title>
        <authorList>
            <consortium name="The FANTOM Consortium and the RIKEN Genome Exploration Research Group Phase I and II Team"/>
        </authorList>
    </citation>
    <scope>NUCLEOTIDE SEQUENCE</scope>
    <source>
        <strain evidence="2">C57BL/6J</strain>
        <tissue evidence="2">Testis</tissue>
    </source>
</reference>
<reference evidence="2" key="3">
    <citation type="journal article" date="2000" name="Genome Res.">
        <title>RIKEN integrated sequence analysis (RISA) system--384-format sequencing pipeline with 384 multicapillary sequencer.</title>
        <authorList>
            <person name="Shibata K."/>
            <person name="Itoh M."/>
            <person name="Aizawa K."/>
            <person name="Nagaoka S."/>
            <person name="Sasaki N."/>
            <person name="Carninci P."/>
            <person name="Konno H."/>
            <person name="Akiyama J."/>
            <person name="Nishi K."/>
            <person name="Kitsunai T."/>
            <person name="Tashiro H."/>
            <person name="Itoh M."/>
            <person name="Sumi N."/>
            <person name="Ishii Y."/>
            <person name="Nakamura S."/>
            <person name="Hazama M."/>
            <person name="Nishine T."/>
            <person name="Harada A."/>
            <person name="Yamamoto R."/>
            <person name="Matsumoto H."/>
            <person name="Sakaguchi S."/>
            <person name="Ikegami T."/>
            <person name="Kashiwagi K."/>
            <person name="Fujiwake S."/>
            <person name="Inoue K."/>
            <person name="Togawa Y."/>
            <person name="Izawa M."/>
            <person name="Ohara E."/>
            <person name="Watahiki M."/>
            <person name="Yoneda Y."/>
            <person name="Ishikawa T."/>
            <person name="Ozawa K."/>
            <person name="Tanaka T."/>
            <person name="Matsuura S."/>
            <person name="Kawai J."/>
            <person name="Okazaki Y."/>
            <person name="Muramatsu M."/>
            <person name="Inoue Y."/>
            <person name="Kira A."/>
            <person name="Hayashizaki Y."/>
        </authorList>
    </citation>
    <scope>NUCLEOTIDE SEQUENCE</scope>
    <source>
        <strain evidence="2">C57BL/6J</strain>
        <tissue evidence="2">Testis</tissue>
    </source>
</reference>
<reference evidence="2" key="1">
    <citation type="journal article" date="1999" name="Methods Enzymol.">
        <title>High-efficiency full-length cDNA cloning.</title>
        <authorList>
            <person name="Carninci P."/>
            <person name="Hayashizaki Y."/>
        </authorList>
    </citation>
    <scope>NUCLEOTIDE SEQUENCE</scope>
    <source>
        <strain evidence="2">C57BL/6J</strain>
        <tissue evidence="2">Testis</tissue>
    </source>
</reference>
<dbReference type="HOGENOM" id="CLU_1800923_0_0_1"/>
<feature type="non-terminal residue" evidence="2">
    <location>
        <position position="1"/>
    </location>
</feature>
<organism evidence="2">
    <name type="scientific">Mus musculus</name>
    <name type="common">Mouse</name>
    <dbReference type="NCBI Taxonomy" id="10090"/>
    <lineage>
        <taxon>Eukaryota</taxon>
        <taxon>Metazoa</taxon>
        <taxon>Chordata</taxon>
        <taxon>Craniata</taxon>
        <taxon>Vertebrata</taxon>
        <taxon>Euteleostomi</taxon>
        <taxon>Mammalia</taxon>
        <taxon>Eutheria</taxon>
        <taxon>Euarchontoglires</taxon>
        <taxon>Glires</taxon>
        <taxon>Rodentia</taxon>
        <taxon>Myomorpha</taxon>
        <taxon>Muroidea</taxon>
        <taxon>Muridae</taxon>
        <taxon>Murinae</taxon>
        <taxon>Mus</taxon>
        <taxon>Mus</taxon>
    </lineage>
</organism>
<accession>Q3V0T5</accession>
<sequence length="144" mass="16396">KRTDERRANRPLGPAQYPRLSQQRLLRRATLIQSPPHSLRRPRLNRRAAASRAFFLPQPRPARQSPASSPSGFHLAAILPPSPLPRGSRGPRGPRKPNVWAAGLPLAPSRLQPPVPDRVRRLSPHQRWWRQSSHSRRNSQSPRN</sequence>
<reference evidence="2" key="7">
    <citation type="journal article" date="2005" name="Science">
        <title>The Transcriptional Landscape of the Mammalian Genome.</title>
        <authorList>
            <consortium name="The FANTOM Consortium"/>
            <consortium name="Riken Genome Exploration Research Group and Genome Science Group (Genome Network Project Core Group)"/>
        </authorList>
    </citation>
    <scope>NUCLEOTIDE SEQUENCE</scope>
    <source>
        <strain evidence="2">C57BL/6J</strain>
        <tissue evidence="2">Testis</tissue>
    </source>
</reference>
<feature type="compositionally biased region" description="Low complexity" evidence="1">
    <location>
        <begin position="47"/>
        <end position="71"/>
    </location>
</feature>
<protein>
    <submittedName>
        <fullName evidence="2">Uncharacterized protein</fullName>
    </submittedName>
</protein>
<dbReference type="AGR" id="MGI:3647829"/>
<reference evidence="2" key="4">
    <citation type="journal article" date="2001" name="Nature">
        <title>Functional annotation of a full-length mouse cDNA collection.</title>
        <authorList>
            <consortium name="The RIKEN Genome Exploration Research Group Phase II Team and the FANTOM Consortium"/>
        </authorList>
    </citation>
    <scope>NUCLEOTIDE SEQUENCE</scope>
    <source>
        <strain evidence="2">C57BL/6J</strain>
        <tissue evidence="2">Testis</tissue>
    </source>
</reference>
<reference evidence="2" key="8">
    <citation type="journal article" date="2005" name="Science">
        <title>Antisense Transcription in the Mammalian Transcriptome.</title>
        <authorList>
            <consortium name="RIKEN Genome Exploration Research Group and Genome Science Group (Genome Network Project Core Group) and the FANTOM Consortium"/>
        </authorList>
    </citation>
    <scope>NUCLEOTIDE SEQUENCE</scope>
    <source>
        <strain evidence="2">C57BL/6J</strain>
        <tissue evidence="2">Testis</tissue>
    </source>
</reference>
<reference evidence="2" key="6">
    <citation type="submission" date="2004-03" db="EMBL/GenBank/DDBJ databases">
        <authorList>
            <person name="Arakawa T."/>
            <person name="Carninci P."/>
            <person name="Fukuda S."/>
            <person name="Hashizume W."/>
            <person name="Hayashida K."/>
            <person name="Hori F."/>
            <person name="Iida J."/>
            <person name="Imamura K."/>
            <person name="Imotani K."/>
            <person name="Itoh M."/>
            <person name="Kanagawa S."/>
            <person name="Kawai J."/>
            <person name="Kojima M."/>
            <person name="Konno H."/>
            <person name="Murata M."/>
            <person name="Nakamura M."/>
            <person name="Ninomiya N."/>
            <person name="Nishiyori H."/>
            <person name="Nomura K."/>
            <person name="Ohno M."/>
            <person name="Sakazume N."/>
            <person name="Sano H."/>
            <person name="Sasaki D."/>
            <person name="Shibata K."/>
            <person name="Shiraki T."/>
            <person name="Tagami M."/>
            <person name="Tagami Y."/>
            <person name="Waki K."/>
            <person name="Watahiki A."/>
            <person name="Muramatsu M."/>
            <person name="Hayashizaki Y."/>
        </authorList>
    </citation>
    <scope>NUCLEOTIDE SEQUENCE</scope>
    <source>
        <strain evidence="2">C57BL/6J</strain>
        <tissue evidence="2">Testis</tissue>
    </source>
</reference>
<name>Q3V0T5_MOUSE</name>
<evidence type="ECO:0000313" key="3">
    <source>
        <dbReference type="MGI" id="MGI:3647829"/>
    </source>
</evidence>
<dbReference type="AlphaFoldDB" id="Q3V0T5"/>
<dbReference type="EMBL" id="AK132914">
    <property type="protein sequence ID" value="BAE21418.1"/>
    <property type="molecule type" value="mRNA"/>
</dbReference>
<dbReference type="RNAct" id="Q3V0T5">
    <property type="molecule type" value="protein"/>
</dbReference>
<reference evidence="2" key="2">
    <citation type="journal article" date="2000" name="Genome Res.">
        <title>Normalization and subtraction of cap-trapper-selected cDNAs to prepare full-length cDNA libraries for rapid discovery of new genes.</title>
        <authorList>
            <person name="Carninci P."/>
            <person name="Shibata Y."/>
            <person name="Hayatsu N."/>
            <person name="Sugahara Y."/>
            <person name="Shibata K."/>
            <person name="Itoh M."/>
            <person name="Konno H."/>
            <person name="Okazaki Y."/>
            <person name="Muramatsu M."/>
            <person name="Hayashizaki Y."/>
        </authorList>
    </citation>
    <scope>NUCLEOTIDE SEQUENCE</scope>
    <source>
        <strain evidence="2">C57BL/6J</strain>
        <tissue evidence="2">Testis</tissue>
    </source>
</reference>
<feature type="compositionally biased region" description="Basic residues" evidence="1">
    <location>
        <begin position="121"/>
        <end position="137"/>
    </location>
</feature>
<gene>
    <name evidence="3" type="primary">Gm10382</name>
    <name evidence="3" type="synonym">EG639281</name>
</gene>
<dbReference type="MGI" id="MGI:3647829">
    <property type="gene designation" value="Gm10382"/>
</dbReference>